<dbReference type="EMBL" id="ML170168">
    <property type="protein sequence ID" value="TDL24034.1"/>
    <property type="molecule type" value="Genomic_DNA"/>
</dbReference>
<evidence type="ECO:0000313" key="2">
    <source>
        <dbReference type="Proteomes" id="UP000294933"/>
    </source>
</evidence>
<keyword evidence="2" id="KW-1185">Reference proteome</keyword>
<evidence type="ECO:0000313" key="1">
    <source>
        <dbReference type="EMBL" id="TDL24034.1"/>
    </source>
</evidence>
<reference evidence="1 2" key="1">
    <citation type="submission" date="2018-06" db="EMBL/GenBank/DDBJ databases">
        <title>A transcriptomic atlas of mushroom development highlights an independent origin of complex multicellularity.</title>
        <authorList>
            <consortium name="DOE Joint Genome Institute"/>
            <person name="Krizsan K."/>
            <person name="Almasi E."/>
            <person name="Merenyi Z."/>
            <person name="Sahu N."/>
            <person name="Viragh M."/>
            <person name="Koszo T."/>
            <person name="Mondo S."/>
            <person name="Kiss B."/>
            <person name="Balint B."/>
            <person name="Kues U."/>
            <person name="Barry K."/>
            <person name="Hegedus J.C."/>
            <person name="Henrissat B."/>
            <person name="Johnson J."/>
            <person name="Lipzen A."/>
            <person name="Ohm R."/>
            <person name="Nagy I."/>
            <person name="Pangilinan J."/>
            <person name="Yan J."/>
            <person name="Xiong Y."/>
            <person name="Grigoriev I.V."/>
            <person name="Hibbett D.S."/>
            <person name="Nagy L.G."/>
        </authorList>
    </citation>
    <scope>NUCLEOTIDE SEQUENCE [LARGE SCALE GENOMIC DNA]</scope>
    <source>
        <strain evidence="1 2">SZMC22713</strain>
    </source>
</reference>
<dbReference type="OrthoDB" id="3268824at2759"/>
<name>A0A4Y7Q8W5_9AGAM</name>
<accession>A0A4Y7Q8W5</accession>
<dbReference type="AlphaFoldDB" id="A0A4Y7Q8W5"/>
<sequence length="434" mass="49616">MNSVFLASSICEGTILESMITITDDLEIEEVQSGDEVSDDGVASDPDEFKDLQPLSTLLHRRLVVESQPVVFIGESHTRSLPIALAILRGSLEGIWATSREPLEKTWTFSEFDTLLDQQLAQAEINWKLKKVTMPHAHSHKVFQLFEAFKRYLSKIWTQVTELLERFIEGVDATNLQGSFEAPNSAKPTCNLWFQCPWHDKWDGSYPGFLLKSFVVSAAEVQVPGDMLIIGLTTHQNYVDKYDLGHGGFMEHATLCGYKLLVDNDRLIDKILDLGYRHVGLAEIHWSIFDTYVTYVFVKLNVARPLENKRISAVLFITTEKMMIRLHAAVATGTHKYPELEKARDMDLQIWNILSSAKIHIRRTKAPFSEELSVFLGQALTLDEVKGYYGFNRLRQMIQLPRMLVSHVTALRMLRHPRVTKFSSMLRVVRLQYT</sequence>
<protein>
    <submittedName>
        <fullName evidence="1">Uncharacterized protein</fullName>
    </submittedName>
</protein>
<proteinExistence type="predicted"/>
<gene>
    <name evidence="1" type="ORF">BD410DRAFT_855550</name>
</gene>
<organism evidence="1 2">
    <name type="scientific">Rickenella mellea</name>
    <dbReference type="NCBI Taxonomy" id="50990"/>
    <lineage>
        <taxon>Eukaryota</taxon>
        <taxon>Fungi</taxon>
        <taxon>Dikarya</taxon>
        <taxon>Basidiomycota</taxon>
        <taxon>Agaricomycotina</taxon>
        <taxon>Agaricomycetes</taxon>
        <taxon>Hymenochaetales</taxon>
        <taxon>Rickenellaceae</taxon>
        <taxon>Rickenella</taxon>
    </lineage>
</organism>
<dbReference type="VEuPathDB" id="FungiDB:BD410DRAFT_855550"/>
<dbReference type="Proteomes" id="UP000294933">
    <property type="component" value="Unassembled WGS sequence"/>
</dbReference>